<keyword evidence="2" id="KW-1185">Reference proteome</keyword>
<dbReference type="Proteomes" id="UP001056120">
    <property type="component" value="Linkage Group LG12"/>
</dbReference>
<name>A0ACB9HIF9_9ASTR</name>
<evidence type="ECO:0000313" key="1">
    <source>
        <dbReference type="EMBL" id="KAI3795514.1"/>
    </source>
</evidence>
<protein>
    <submittedName>
        <fullName evidence="1">Uncharacterized protein</fullName>
    </submittedName>
</protein>
<gene>
    <name evidence="1" type="ORF">L1987_38169</name>
</gene>
<accession>A0ACB9HIF9</accession>
<organism evidence="1 2">
    <name type="scientific">Smallanthus sonchifolius</name>
    <dbReference type="NCBI Taxonomy" id="185202"/>
    <lineage>
        <taxon>Eukaryota</taxon>
        <taxon>Viridiplantae</taxon>
        <taxon>Streptophyta</taxon>
        <taxon>Embryophyta</taxon>
        <taxon>Tracheophyta</taxon>
        <taxon>Spermatophyta</taxon>
        <taxon>Magnoliopsida</taxon>
        <taxon>eudicotyledons</taxon>
        <taxon>Gunneridae</taxon>
        <taxon>Pentapetalae</taxon>
        <taxon>asterids</taxon>
        <taxon>campanulids</taxon>
        <taxon>Asterales</taxon>
        <taxon>Asteraceae</taxon>
        <taxon>Asteroideae</taxon>
        <taxon>Heliantheae alliance</taxon>
        <taxon>Millerieae</taxon>
        <taxon>Smallanthus</taxon>
    </lineage>
</organism>
<sequence length="73" mass="8377">MAQIPNLHNGPINFTSIRDKSRKELITILKNVILPSHGTNCFSSRHFFFMVFCSLVPTVIIFVVFVIDFSLYT</sequence>
<dbReference type="EMBL" id="CM042029">
    <property type="protein sequence ID" value="KAI3795514.1"/>
    <property type="molecule type" value="Genomic_DNA"/>
</dbReference>
<reference evidence="1 2" key="2">
    <citation type="journal article" date="2022" name="Mol. Ecol. Resour.">
        <title>The genomes of chicory, endive, great burdock and yacon provide insights into Asteraceae paleo-polyploidization history and plant inulin production.</title>
        <authorList>
            <person name="Fan W."/>
            <person name="Wang S."/>
            <person name="Wang H."/>
            <person name="Wang A."/>
            <person name="Jiang F."/>
            <person name="Liu H."/>
            <person name="Zhao H."/>
            <person name="Xu D."/>
            <person name="Zhang Y."/>
        </authorList>
    </citation>
    <scope>NUCLEOTIDE SEQUENCE [LARGE SCALE GENOMIC DNA]</scope>
    <source>
        <strain evidence="2">cv. Yunnan</strain>
        <tissue evidence="1">Leaves</tissue>
    </source>
</reference>
<reference evidence="2" key="1">
    <citation type="journal article" date="2022" name="Mol. Ecol. Resour.">
        <title>The genomes of chicory, endive, great burdock and yacon provide insights into Asteraceae palaeo-polyploidization history and plant inulin production.</title>
        <authorList>
            <person name="Fan W."/>
            <person name="Wang S."/>
            <person name="Wang H."/>
            <person name="Wang A."/>
            <person name="Jiang F."/>
            <person name="Liu H."/>
            <person name="Zhao H."/>
            <person name="Xu D."/>
            <person name="Zhang Y."/>
        </authorList>
    </citation>
    <scope>NUCLEOTIDE SEQUENCE [LARGE SCALE GENOMIC DNA]</scope>
    <source>
        <strain evidence="2">cv. Yunnan</strain>
    </source>
</reference>
<evidence type="ECO:0000313" key="2">
    <source>
        <dbReference type="Proteomes" id="UP001056120"/>
    </source>
</evidence>
<comment type="caution">
    <text evidence="1">The sequence shown here is derived from an EMBL/GenBank/DDBJ whole genome shotgun (WGS) entry which is preliminary data.</text>
</comment>
<proteinExistence type="predicted"/>